<organism evidence="1 2">
    <name type="scientific">Anaeramoeba flamelloides</name>
    <dbReference type="NCBI Taxonomy" id="1746091"/>
    <lineage>
        <taxon>Eukaryota</taxon>
        <taxon>Metamonada</taxon>
        <taxon>Anaeramoebidae</taxon>
        <taxon>Anaeramoeba</taxon>
    </lineage>
</organism>
<accession>A0ABQ8YB34</accession>
<reference evidence="1" key="1">
    <citation type="submission" date="2022-08" db="EMBL/GenBank/DDBJ databases">
        <title>Novel sulfate-reducing endosymbionts in the free-living metamonad Anaeramoeba.</title>
        <authorList>
            <person name="Jerlstrom-Hultqvist J."/>
            <person name="Cepicka I."/>
            <person name="Gallot-Lavallee L."/>
            <person name="Salas-Leiva D."/>
            <person name="Curtis B.A."/>
            <person name="Zahonova K."/>
            <person name="Pipaliya S."/>
            <person name="Dacks J."/>
            <person name="Roger A.J."/>
        </authorList>
    </citation>
    <scope>NUCLEOTIDE SEQUENCE</scope>
    <source>
        <strain evidence="1">Schooner1</strain>
    </source>
</reference>
<protein>
    <submittedName>
        <fullName evidence="1">Uncharacterized protein</fullName>
    </submittedName>
</protein>
<evidence type="ECO:0000313" key="1">
    <source>
        <dbReference type="EMBL" id="KAJ6241787.1"/>
    </source>
</evidence>
<comment type="caution">
    <text evidence="1">The sequence shown here is derived from an EMBL/GenBank/DDBJ whole genome shotgun (WGS) entry which is preliminary data.</text>
</comment>
<keyword evidence="2" id="KW-1185">Reference proteome</keyword>
<dbReference type="Proteomes" id="UP001150062">
    <property type="component" value="Unassembled WGS sequence"/>
</dbReference>
<sequence>MENTFNYLQVTLKDLLSMSGDEDFFTRTFQFYVPLDTLNFENKGVINRSIWVSDNEEYSPKSDIVAIVLHSSTYLPEKYIINKSKKKKKPTNLNLEFIAMKKNKNLITKLKLKPKQMQKEIEKERKRLSEKPFGLLINFKFLTVLPKKYVMYRKNGIRSRYSSKPKHFPVIIEDSQLVLQKLKVPTKFLKLEGTNPRRGPNLVRKRTRFGDQKNSLRSGSNKTRIVLNKKKKTLTKTSSSLYDEKELLKEGNNTANKDTIGVENIFELNINAKETFQKPKVIYQNQKNCAQDQQKNSTNSSGLLLNSNDQQTILNQITSFTNTNITVPSNQNIYPIQNNNKGQLTIKEFFPEFSSQYDSLFDGYDYDHEFNYFYDEYEDPLIKIENFF</sequence>
<gene>
    <name evidence="1" type="ORF">M0813_00493</name>
</gene>
<name>A0ABQ8YB34_9EUKA</name>
<dbReference type="EMBL" id="JAOAOG010000191">
    <property type="protein sequence ID" value="KAJ6241787.1"/>
    <property type="molecule type" value="Genomic_DNA"/>
</dbReference>
<proteinExistence type="predicted"/>
<evidence type="ECO:0000313" key="2">
    <source>
        <dbReference type="Proteomes" id="UP001150062"/>
    </source>
</evidence>